<dbReference type="Proteomes" id="UP001219355">
    <property type="component" value="Chromosome 1"/>
</dbReference>
<dbReference type="EMBL" id="CP120627">
    <property type="protein sequence ID" value="WEW55627.1"/>
    <property type="molecule type" value="Genomic_DNA"/>
</dbReference>
<evidence type="ECO:0000313" key="2">
    <source>
        <dbReference type="EMBL" id="WEW55627.1"/>
    </source>
</evidence>
<gene>
    <name evidence="2" type="ORF">PRK78_001058</name>
</gene>
<proteinExistence type="predicted"/>
<keyword evidence="1" id="KW-0732">Signal</keyword>
<feature type="chain" id="PRO_5041952800" evidence="1">
    <location>
        <begin position="18"/>
        <end position="102"/>
    </location>
</feature>
<keyword evidence="3" id="KW-1185">Reference proteome</keyword>
<accession>A0AAF0DDP4</accession>
<evidence type="ECO:0000313" key="3">
    <source>
        <dbReference type="Proteomes" id="UP001219355"/>
    </source>
</evidence>
<name>A0AAF0DDP4_9EURO</name>
<organism evidence="2 3">
    <name type="scientific">Emydomyces testavorans</name>
    <dbReference type="NCBI Taxonomy" id="2070801"/>
    <lineage>
        <taxon>Eukaryota</taxon>
        <taxon>Fungi</taxon>
        <taxon>Dikarya</taxon>
        <taxon>Ascomycota</taxon>
        <taxon>Pezizomycotina</taxon>
        <taxon>Eurotiomycetes</taxon>
        <taxon>Eurotiomycetidae</taxon>
        <taxon>Onygenales</taxon>
        <taxon>Nannizziopsiaceae</taxon>
        <taxon>Emydomyces</taxon>
    </lineage>
</organism>
<evidence type="ECO:0000256" key="1">
    <source>
        <dbReference type="SAM" id="SignalP"/>
    </source>
</evidence>
<reference evidence="2" key="1">
    <citation type="submission" date="2023-03" db="EMBL/GenBank/DDBJ databases">
        <title>Emydomyces testavorans Genome Sequence.</title>
        <authorList>
            <person name="Hoyer L."/>
        </authorList>
    </citation>
    <scope>NUCLEOTIDE SEQUENCE</scope>
    <source>
        <strain evidence="2">16-2883</strain>
    </source>
</reference>
<protein>
    <submittedName>
        <fullName evidence="2">Uncharacterized protein</fullName>
    </submittedName>
</protein>
<sequence>MKFTAIALLSSLALTSAWNLDLYATDNRHVNFHGTRDSGCVNIEFSPALNVNRANFRPKTDWYPDPKTFELYVNKNCDRLSYRNGKGDHKLTPRTVRSYKVY</sequence>
<dbReference type="AlphaFoldDB" id="A0AAF0DDP4"/>
<feature type="signal peptide" evidence="1">
    <location>
        <begin position="1"/>
        <end position="17"/>
    </location>
</feature>